<reference evidence="2" key="1">
    <citation type="journal article" date="2021" name="PeerJ">
        <title>Extensive microbial diversity within the chicken gut microbiome revealed by metagenomics and culture.</title>
        <authorList>
            <person name="Gilroy R."/>
            <person name="Ravi A."/>
            <person name="Getino M."/>
            <person name="Pursley I."/>
            <person name="Horton D.L."/>
            <person name="Alikhan N.F."/>
            <person name="Baker D."/>
            <person name="Gharbi K."/>
            <person name="Hall N."/>
            <person name="Watson M."/>
            <person name="Adriaenssens E.M."/>
            <person name="Foster-Nyarko E."/>
            <person name="Jarju S."/>
            <person name="Secka A."/>
            <person name="Antonio M."/>
            <person name="Oren A."/>
            <person name="Chaudhuri R.R."/>
            <person name="La Ragione R."/>
            <person name="Hildebrand F."/>
            <person name="Pallen M.J."/>
        </authorList>
    </citation>
    <scope>NUCLEOTIDE SEQUENCE</scope>
    <source>
        <strain evidence="2">B3-3758</strain>
    </source>
</reference>
<proteinExistence type="predicted"/>
<comment type="caution">
    <text evidence="2">The sequence shown here is derived from an EMBL/GenBank/DDBJ whole genome shotgun (WGS) entry which is preliminary data.</text>
</comment>
<protein>
    <submittedName>
        <fullName evidence="2">Polysaccharide pyruvyl transferase family protein</fullName>
    </submittedName>
</protein>
<evidence type="ECO:0000313" key="2">
    <source>
        <dbReference type="EMBL" id="MBU3814529.1"/>
    </source>
</evidence>
<organism evidence="2 3">
    <name type="scientific">Candidatus Bacteroides intestinipullorum</name>
    <dbReference type="NCBI Taxonomy" id="2838471"/>
    <lineage>
        <taxon>Bacteria</taxon>
        <taxon>Pseudomonadati</taxon>
        <taxon>Bacteroidota</taxon>
        <taxon>Bacteroidia</taxon>
        <taxon>Bacteroidales</taxon>
        <taxon>Bacteroidaceae</taxon>
        <taxon>Bacteroides</taxon>
    </lineage>
</organism>
<dbReference type="PANTHER" id="PTHR36836:SF1">
    <property type="entry name" value="COLANIC ACID BIOSYNTHESIS PROTEIN WCAK"/>
    <property type="match status" value="1"/>
</dbReference>
<sequence length="425" mass="48727">MQAKIKEIKNKLSVFLSFNRQYFQWKKIHPSKIDIKNDNLLIVPCDPWAIGGSRGDEAMLIAIIQWYRKKYPKSHIFIISASKEGCDYINNLPYSEITALYEWCGTNPIDRIYKTAINIDINSVILLGADCMDGFYSPFVSLTLIALHELFSLTGNIKSRLMGFSFNNSPYRPICKAFDSLSSDVCINLRDPISLQRFKKQIRINAGLVADVAFLLTPDYDFDGYKRLQEWTTLRHQAQGQYVIGFNFHPMLRKYGDVNGIRKDALAMAEILAEILRRNKNIHFVIIPHDNRNKLTDNIMLGTISNELSRMGLSERFYYDPLVYRASQIKALCGLIDGLVSSRMHLAIAALGQGKSVMATTYQGKFEGLFRHFDLPEDYLLSPDKFISPHLIECFFSYINHLPQLTLQVKNKLNHVIELSNKNFA</sequence>
<gene>
    <name evidence="2" type="ORF">H9791_08510</name>
</gene>
<keyword evidence="2" id="KW-0808">Transferase</keyword>
<dbReference type="InterPro" id="IPR007345">
    <property type="entry name" value="Polysacch_pyruvyl_Trfase"/>
</dbReference>
<dbReference type="EMBL" id="JAHLFO010000116">
    <property type="protein sequence ID" value="MBU3814529.1"/>
    <property type="molecule type" value="Genomic_DNA"/>
</dbReference>
<name>A0A9E2NP07_9BACE</name>
<dbReference type="GO" id="GO:0016740">
    <property type="term" value="F:transferase activity"/>
    <property type="evidence" value="ECO:0007669"/>
    <property type="project" value="UniProtKB-KW"/>
</dbReference>
<evidence type="ECO:0000313" key="3">
    <source>
        <dbReference type="Proteomes" id="UP000824236"/>
    </source>
</evidence>
<evidence type="ECO:0000259" key="1">
    <source>
        <dbReference type="Pfam" id="PF04230"/>
    </source>
</evidence>
<feature type="domain" description="Polysaccharide pyruvyl transferase" evidence="1">
    <location>
        <begin position="55"/>
        <end position="362"/>
    </location>
</feature>
<dbReference type="PANTHER" id="PTHR36836">
    <property type="entry name" value="COLANIC ACID BIOSYNTHESIS PROTEIN WCAK"/>
    <property type="match status" value="1"/>
</dbReference>
<reference evidence="2" key="2">
    <citation type="submission" date="2021-04" db="EMBL/GenBank/DDBJ databases">
        <authorList>
            <person name="Gilroy R."/>
        </authorList>
    </citation>
    <scope>NUCLEOTIDE SEQUENCE</scope>
    <source>
        <strain evidence="2">B3-3758</strain>
    </source>
</reference>
<dbReference type="Pfam" id="PF04230">
    <property type="entry name" value="PS_pyruv_trans"/>
    <property type="match status" value="1"/>
</dbReference>
<dbReference type="Proteomes" id="UP000824236">
    <property type="component" value="Unassembled WGS sequence"/>
</dbReference>
<dbReference type="AlphaFoldDB" id="A0A9E2NP07"/>
<accession>A0A9E2NP07</accession>